<sequence>MNMKRSKKNIIPAGHRVIWIIGASAGIGEGLAKYYASIGAKLIISARSRDKLYQVKAACKGNPMNVHVLPLDLEDETSLPEKALEALRIFGRIDTLIHSAGVTQRALAIDTKLSVAQKIMDINYWGPVAITQAVLPAMQQQGRGHIIVISSLMGKIGTRFRSSYAASKHALHGYFESLRPEIYDDNIHISMVCPGFVNTSLGEKALIGNGEKYQKKDDVHIKAMSVSEFVKRLIPHLDKQKEEIFIAGSEIKAIWASKYLPGKLFRRKIREAKVI</sequence>
<evidence type="ECO:0000256" key="3">
    <source>
        <dbReference type="RuleBase" id="RU000363"/>
    </source>
</evidence>
<dbReference type="GO" id="GO:0016020">
    <property type="term" value="C:membrane"/>
    <property type="evidence" value="ECO:0007669"/>
    <property type="project" value="TreeGrafter"/>
</dbReference>
<organism evidence="4">
    <name type="scientific">Sphingobacterium sp. (strain 21)</name>
    <dbReference type="NCBI Taxonomy" id="743722"/>
    <lineage>
        <taxon>Bacteria</taxon>
        <taxon>Pseudomonadati</taxon>
        <taxon>Bacteroidota</taxon>
        <taxon>Sphingobacteriia</taxon>
        <taxon>Sphingobacteriales</taxon>
        <taxon>Sphingobacteriaceae</taxon>
        <taxon>Sphingobacterium</taxon>
    </lineage>
</organism>
<proteinExistence type="inferred from homology"/>
<name>F4CD06_SPHS2</name>
<dbReference type="SUPFAM" id="SSF51735">
    <property type="entry name" value="NAD(P)-binding Rossmann-fold domains"/>
    <property type="match status" value="1"/>
</dbReference>
<accession>F4CD06</accession>
<dbReference type="AlphaFoldDB" id="F4CD06"/>
<keyword evidence="2" id="KW-0560">Oxidoreductase</keyword>
<dbReference type="PRINTS" id="PR00080">
    <property type="entry name" value="SDRFAMILY"/>
</dbReference>
<dbReference type="InterPro" id="IPR036291">
    <property type="entry name" value="NAD(P)-bd_dom_sf"/>
</dbReference>
<reference evidence="4" key="1">
    <citation type="submission" date="2011-03" db="EMBL/GenBank/DDBJ databases">
        <title>Complete sequence of Sphingobacterium sp. 21.</title>
        <authorList>
            <consortium name="US DOE Joint Genome Institute"/>
            <person name="Lucas S."/>
            <person name="Copeland A."/>
            <person name="Lapidus A."/>
            <person name="Cheng J.-F."/>
            <person name="Goodwin L."/>
            <person name="Pitluck S."/>
            <person name="Davenport K."/>
            <person name="Detter J.C."/>
            <person name="Han C."/>
            <person name="Tapia R."/>
            <person name="Land M."/>
            <person name="Hauser L."/>
            <person name="Kyrpides N."/>
            <person name="Ivanova N."/>
            <person name="Ovchinnikova G."/>
            <person name="Pagani I."/>
            <person name="Siebers A.K."/>
            <person name="Allgaier M."/>
            <person name="Thelen M.P."/>
            <person name="Hugenholtz P."/>
            <person name="Woyke T."/>
        </authorList>
    </citation>
    <scope>NUCLEOTIDE SEQUENCE</scope>
    <source>
        <strain evidence="4">21</strain>
    </source>
</reference>
<dbReference type="PATRIC" id="fig|743722.3.peg.1123"/>
<dbReference type="eggNOG" id="COG0300">
    <property type="taxonomic scope" value="Bacteria"/>
</dbReference>
<dbReference type="PANTHER" id="PTHR44196">
    <property type="entry name" value="DEHYDROGENASE/REDUCTASE SDR FAMILY MEMBER 7B"/>
    <property type="match status" value="1"/>
</dbReference>
<dbReference type="STRING" id="743722.Sph21_1047"/>
<dbReference type="KEGG" id="shg:Sph21_1047"/>
<dbReference type="PROSITE" id="PS00061">
    <property type="entry name" value="ADH_SHORT"/>
    <property type="match status" value="1"/>
</dbReference>
<dbReference type="HOGENOM" id="CLU_010194_2_1_10"/>
<dbReference type="InterPro" id="IPR002347">
    <property type="entry name" value="SDR_fam"/>
</dbReference>
<dbReference type="Gene3D" id="3.40.50.720">
    <property type="entry name" value="NAD(P)-binding Rossmann-like Domain"/>
    <property type="match status" value="1"/>
</dbReference>
<evidence type="ECO:0000313" key="4">
    <source>
        <dbReference type="EMBL" id="ADZ77617.1"/>
    </source>
</evidence>
<dbReference type="EMBL" id="CP002584">
    <property type="protein sequence ID" value="ADZ77617.1"/>
    <property type="molecule type" value="Genomic_DNA"/>
</dbReference>
<gene>
    <name evidence="4" type="ordered locus">Sph21_1047</name>
</gene>
<dbReference type="PRINTS" id="PR00081">
    <property type="entry name" value="GDHRDH"/>
</dbReference>
<comment type="similarity">
    <text evidence="1 3">Belongs to the short-chain dehydrogenases/reductases (SDR) family.</text>
</comment>
<evidence type="ECO:0000256" key="2">
    <source>
        <dbReference type="ARBA" id="ARBA00023002"/>
    </source>
</evidence>
<dbReference type="InterPro" id="IPR020904">
    <property type="entry name" value="Sc_DH/Rdtase_CS"/>
</dbReference>
<evidence type="ECO:0000256" key="1">
    <source>
        <dbReference type="ARBA" id="ARBA00006484"/>
    </source>
</evidence>
<dbReference type="GO" id="GO:0016491">
    <property type="term" value="F:oxidoreductase activity"/>
    <property type="evidence" value="ECO:0007669"/>
    <property type="project" value="UniProtKB-KW"/>
</dbReference>
<dbReference type="Pfam" id="PF00106">
    <property type="entry name" value="adh_short"/>
    <property type="match status" value="1"/>
</dbReference>
<dbReference type="PANTHER" id="PTHR44196:SF1">
    <property type="entry name" value="DEHYDROGENASE_REDUCTASE SDR FAMILY MEMBER 7B"/>
    <property type="match status" value="1"/>
</dbReference>
<protein>
    <submittedName>
        <fullName evidence="4">Short-chain dehydrogenase/reductase SDR</fullName>
    </submittedName>
</protein>